<dbReference type="Pfam" id="PF03703">
    <property type="entry name" value="bPH_2"/>
    <property type="match status" value="1"/>
</dbReference>
<evidence type="ECO:0000313" key="4">
    <source>
        <dbReference type="Proteomes" id="UP000589292"/>
    </source>
</evidence>
<keyword evidence="1" id="KW-1133">Transmembrane helix</keyword>
<organism evidence="3 4">
    <name type="scientific">Sphingomonas ursincola</name>
    <dbReference type="NCBI Taxonomy" id="56361"/>
    <lineage>
        <taxon>Bacteria</taxon>
        <taxon>Pseudomonadati</taxon>
        <taxon>Pseudomonadota</taxon>
        <taxon>Alphaproteobacteria</taxon>
        <taxon>Sphingomonadales</taxon>
        <taxon>Sphingomonadaceae</taxon>
        <taxon>Sphingomonas</taxon>
    </lineage>
</organism>
<reference evidence="3 4" key="1">
    <citation type="journal article" date="1994" name="Int. J. Syst. Bacteriol.">
        <title>Phylogenetic positions of novel aerobic, bacteriochlorophyll a-containing bacteria and description of Roseococcus thiosulfatophilus gen. nov., sp. nov., Erythromicrobium ramosum gen. nov., sp. nov., and Erythrobacter litoralis sp. nov.</title>
        <authorList>
            <person name="Yurkov V."/>
            <person name="Stackebrandt E."/>
            <person name="Holmes A."/>
            <person name="Fuerst J.A."/>
            <person name="Hugenholtz P."/>
            <person name="Golecki J."/>
            <person name="Gad'on N."/>
            <person name="Gorlenko V.M."/>
            <person name="Kompantseva E.I."/>
            <person name="Drews G."/>
        </authorList>
    </citation>
    <scope>NUCLEOTIDE SEQUENCE [LARGE SCALE GENOMIC DNA]</scope>
    <source>
        <strain evidence="3 4">KR-99</strain>
    </source>
</reference>
<dbReference type="RefSeq" id="WP_181267756.1">
    <property type="nucleotide sequence ID" value="NZ_BAAAGB010000001.1"/>
</dbReference>
<proteinExistence type="predicted"/>
<keyword evidence="1" id="KW-0812">Transmembrane</keyword>
<keyword evidence="1" id="KW-0472">Membrane</keyword>
<dbReference type="InterPro" id="IPR005182">
    <property type="entry name" value="YdbS-like_PH"/>
</dbReference>
<evidence type="ECO:0000256" key="1">
    <source>
        <dbReference type="SAM" id="Phobius"/>
    </source>
</evidence>
<gene>
    <name evidence="3" type="ORF">FG486_12575</name>
</gene>
<feature type="transmembrane region" description="Helical" evidence="1">
    <location>
        <begin position="64"/>
        <end position="82"/>
    </location>
</feature>
<dbReference type="EMBL" id="VDES01000002">
    <property type="protein sequence ID" value="MBA1375176.1"/>
    <property type="molecule type" value="Genomic_DNA"/>
</dbReference>
<name>A0A7V8REV4_9SPHN</name>
<protein>
    <recommendedName>
        <fullName evidence="2">YdbS-like PH domain-containing protein</fullName>
    </recommendedName>
</protein>
<feature type="domain" description="YdbS-like PH" evidence="2">
    <location>
        <begin position="87"/>
        <end position="164"/>
    </location>
</feature>
<dbReference type="PANTHER" id="PTHR34473:SF3">
    <property type="entry name" value="TRANSMEMBRANE PROTEIN-RELATED"/>
    <property type="match status" value="1"/>
</dbReference>
<evidence type="ECO:0000313" key="3">
    <source>
        <dbReference type="EMBL" id="MBA1375176.1"/>
    </source>
</evidence>
<dbReference type="Proteomes" id="UP000589292">
    <property type="component" value="Unassembled WGS sequence"/>
</dbReference>
<dbReference type="PANTHER" id="PTHR34473">
    <property type="entry name" value="UPF0699 TRANSMEMBRANE PROTEIN YDBS"/>
    <property type="match status" value="1"/>
</dbReference>
<comment type="caution">
    <text evidence="3">The sequence shown here is derived from an EMBL/GenBank/DDBJ whole genome shotgun (WGS) entry which is preliminary data.</text>
</comment>
<sequence length="175" mass="19185">MSAGFADELVFAAPSPDGLSAGLRPLDRRYVHVIRLMTALVVLPVLISATVTEFALVGKGVGEHGMITAPVLALCAFILVFLPQRKWKRWGYAAGDEQLRVARGWMFRTDTIVPFKRIQHIDLGEGPIERMFGLASLTVHTAGTHNSIVTLPGLARGSAEAMRDAMRLHIRREAE</sequence>
<accession>A0A7V8REV4</accession>
<feature type="transmembrane region" description="Helical" evidence="1">
    <location>
        <begin position="33"/>
        <end position="58"/>
    </location>
</feature>
<keyword evidence="4" id="KW-1185">Reference proteome</keyword>
<dbReference type="AlphaFoldDB" id="A0A7V8REV4"/>
<evidence type="ECO:0000259" key="2">
    <source>
        <dbReference type="Pfam" id="PF03703"/>
    </source>
</evidence>